<dbReference type="InterPro" id="IPR013083">
    <property type="entry name" value="Znf_RING/FYVE/PHD"/>
</dbReference>
<evidence type="ECO:0000313" key="1">
    <source>
        <dbReference type="EMBL" id="CAE0822336.1"/>
    </source>
</evidence>
<dbReference type="AlphaFoldDB" id="A0A7S4G1N5"/>
<dbReference type="EMBL" id="HBJA01096869">
    <property type="protein sequence ID" value="CAE0822336.1"/>
    <property type="molecule type" value="Transcribed_RNA"/>
</dbReference>
<reference evidence="1" key="1">
    <citation type="submission" date="2021-01" db="EMBL/GenBank/DDBJ databases">
        <authorList>
            <person name="Corre E."/>
            <person name="Pelletier E."/>
            <person name="Niang G."/>
            <person name="Scheremetjew M."/>
            <person name="Finn R."/>
            <person name="Kale V."/>
            <person name="Holt S."/>
            <person name="Cochrane G."/>
            <person name="Meng A."/>
            <person name="Brown T."/>
            <person name="Cohen L."/>
        </authorList>
    </citation>
    <scope>NUCLEOTIDE SEQUENCE</scope>
    <source>
        <strain evidence="1">CCMP1594</strain>
    </source>
</reference>
<organism evidence="1">
    <name type="scientific">Eutreptiella gymnastica</name>
    <dbReference type="NCBI Taxonomy" id="73025"/>
    <lineage>
        <taxon>Eukaryota</taxon>
        <taxon>Discoba</taxon>
        <taxon>Euglenozoa</taxon>
        <taxon>Euglenida</taxon>
        <taxon>Spirocuta</taxon>
        <taxon>Euglenophyceae</taxon>
        <taxon>Eutreptiales</taxon>
        <taxon>Eutreptiaceae</taxon>
        <taxon>Eutreptiella</taxon>
    </lineage>
</organism>
<proteinExistence type="predicted"/>
<accession>A0A7S4G1N5</accession>
<dbReference type="Gene3D" id="3.30.40.10">
    <property type="entry name" value="Zinc/RING finger domain, C3HC4 (zinc finger)"/>
    <property type="match status" value="1"/>
</dbReference>
<sequence>MKVPAHVARHCPMRLVPWTHGCGKTTPWKELSAHLSTDQCPMSLTVPVPHGVCQTLRQAVPCHQQNLSNAADFGPPVGVLSLLGFGQPPNSTAPSPKQHCGHPRHNLRAMKPQTVAHSVVAAATGQWQKGASRQTWL</sequence>
<evidence type="ECO:0008006" key="2">
    <source>
        <dbReference type="Google" id="ProtNLM"/>
    </source>
</evidence>
<protein>
    <recommendedName>
        <fullName evidence="2">TRAF-type domain-containing protein</fullName>
    </recommendedName>
</protein>
<name>A0A7S4G1N5_9EUGL</name>
<gene>
    <name evidence="1" type="ORF">EGYM00163_LOCUS33537</name>
</gene>